<dbReference type="AlphaFoldDB" id="A0A2I6S6J1"/>
<dbReference type="InterPro" id="IPR010236">
    <property type="entry name" value="ISC_FeS_clus_asmbl_HscA"/>
</dbReference>
<sequence>MALLQIAEPGEAAEPHRHRLAAGIDLGTTNSLVATVRSGSAECLPGAQGAILLPSVVHYRADGGVDVGAEALAHASADPANTIASVKRFMGRGLADLANPESLPYEFADGEGMLRLRTRQGVKSPVEVSAEILKALVQRAEESLGGALTGVVITVPAYFDDAQRQATKDAARLAGVEVLRLLNEPTAAAVAYGLDNAAEGVFAVYDLGGGTFDISILKLSRGIFEVLATNGDSALGGDDFDHRIYEWIVESADIATPDDGDVRTLLRLARSAKEALSTSERTQVRIKLANGQQIDVDLTRETFERITADLVRRTLAPVRKALRDANLDPEDVAGVVMVGGATRMPHVQAAVADHFGRAPLNNLDPDRVVAMGAAIQANVLAGNRSADEDWLLLDVIPLSLGIETMGGLAERIVPRNSTLPTARAQEFTTFKDGQTAMAIHVVQGERELVSDCRSLARFELRGIPPMAAGAARIRVTFQVDADGLLSVSARELSSGVEASIAVKPSYGLGDDEIAQMLRDGMEHAGEDMNARALREQVVEADRAIEAVEQALRVDFELLSNEERARIDAAVAELRALRDGDDHRAIKSGIERLAQVSDEFAARRMDKSIRSALAGRNVNEISL</sequence>
<dbReference type="FunFam" id="3.30.420.40:FF:000046">
    <property type="entry name" value="Chaperone protein HscA"/>
    <property type="match status" value="1"/>
</dbReference>
<keyword evidence="2 5" id="KW-0547">Nucleotide-binding</keyword>
<dbReference type="InterPro" id="IPR042039">
    <property type="entry name" value="HscA_NBD"/>
</dbReference>
<protein>
    <recommendedName>
        <fullName evidence="5">Chaperone protein HscA homolog</fullName>
    </recommendedName>
</protein>
<dbReference type="FunFam" id="3.90.640.10:FF:000003">
    <property type="entry name" value="Molecular chaperone DnaK"/>
    <property type="match status" value="1"/>
</dbReference>
<dbReference type="GO" id="GO:0016226">
    <property type="term" value="P:iron-sulfur cluster assembly"/>
    <property type="evidence" value="ECO:0007669"/>
    <property type="project" value="InterPro"/>
</dbReference>
<evidence type="ECO:0000313" key="8">
    <source>
        <dbReference type="Proteomes" id="UP000242205"/>
    </source>
</evidence>
<dbReference type="CDD" id="cd10236">
    <property type="entry name" value="ASKHA_NBD_HSP70_HscA"/>
    <property type="match status" value="1"/>
</dbReference>
<evidence type="ECO:0000313" key="7">
    <source>
        <dbReference type="EMBL" id="AUN94851.1"/>
    </source>
</evidence>
<dbReference type="Proteomes" id="UP000242205">
    <property type="component" value="Chromosome"/>
</dbReference>
<dbReference type="GO" id="GO:0051082">
    <property type="term" value="F:unfolded protein binding"/>
    <property type="evidence" value="ECO:0007669"/>
    <property type="project" value="InterPro"/>
</dbReference>
<dbReference type="GO" id="GO:0140662">
    <property type="term" value="F:ATP-dependent protein folding chaperone"/>
    <property type="evidence" value="ECO:0007669"/>
    <property type="project" value="InterPro"/>
</dbReference>
<evidence type="ECO:0000256" key="6">
    <source>
        <dbReference type="RuleBase" id="RU003322"/>
    </source>
</evidence>
<dbReference type="GO" id="GO:0016887">
    <property type="term" value="F:ATP hydrolysis activity"/>
    <property type="evidence" value="ECO:0007669"/>
    <property type="project" value="UniProtKB-UniRule"/>
</dbReference>
<dbReference type="InterPro" id="IPR013126">
    <property type="entry name" value="Hsp_70_fam"/>
</dbReference>
<evidence type="ECO:0000256" key="2">
    <source>
        <dbReference type="ARBA" id="ARBA00022741"/>
    </source>
</evidence>
<dbReference type="KEGG" id="atw:C0099_07855"/>
<evidence type="ECO:0000256" key="3">
    <source>
        <dbReference type="ARBA" id="ARBA00022840"/>
    </source>
</evidence>
<dbReference type="Gene3D" id="1.20.1270.10">
    <property type="match status" value="1"/>
</dbReference>
<dbReference type="NCBIfam" id="TIGR01991">
    <property type="entry name" value="HscA"/>
    <property type="match status" value="1"/>
</dbReference>
<dbReference type="PRINTS" id="PR00301">
    <property type="entry name" value="HEATSHOCK70"/>
</dbReference>
<dbReference type="EMBL" id="CP025682">
    <property type="protein sequence ID" value="AUN94851.1"/>
    <property type="molecule type" value="Genomic_DNA"/>
</dbReference>
<dbReference type="FunFam" id="2.60.34.10:FF:000005">
    <property type="entry name" value="Chaperone protein HscA homolog"/>
    <property type="match status" value="1"/>
</dbReference>
<comment type="function">
    <text evidence="5">Chaperone involved in the maturation of iron-sulfur cluster-containing proteins. Has a low intrinsic ATPase activity which is markedly stimulated by HscB.</text>
</comment>
<dbReference type="SUPFAM" id="SSF100920">
    <property type="entry name" value="Heat shock protein 70kD (HSP70), peptide-binding domain"/>
    <property type="match status" value="1"/>
</dbReference>
<dbReference type="SUPFAM" id="SSF100934">
    <property type="entry name" value="Heat shock protein 70kD (HSP70), C-terminal subdomain"/>
    <property type="match status" value="1"/>
</dbReference>
<dbReference type="Gene3D" id="2.60.34.10">
    <property type="entry name" value="Substrate Binding Domain Of DNAk, Chain A, domain 1"/>
    <property type="match status" value="1"/>
</dbReference>
<dbReference type="HAMAP" id="MF_00679">
    <property type="entry name" value="HscA"/>
    <property type="match status" value="1"/>
</dbReference>
<name>A0A2I6S6J1_9RHOO</name>
<dbReference type="SUPFAM" id="SSF53067">
    <property type="entry name" value="Actin-like ATPase domain"/>
    <property type="match status" value="2"/>
</dbReference>
<dbReference type="InterPro" id="IPR018181">
    <property type="entry name" value="Heat_shock_70_CS"/>
</dbReference>
<dbReference type="NCBIfam" id="NF003520">
    <property type="entry name" value="PRK05183.1"/>
    <property type="match status" value="1"/>
</dbReference>
<dbReference type="Pfam" id="PF00012">
    <property type="entry name" value="HSP70"/>
    <property type="match status" value="1"/>
</dbReference>
<dbReference type="PROSITE" id="PS00297">
    <property type="entry name" value="HSP70_1"/>
    <property type="match status" value="1"/>
</dbReference>
<keyword evidence="8" id="KW-1185">Reference proteome</keyword>
<comment type="similarity">
    <text evidence="1 5 6">Belongs to the heat shock protein 70 family.</text>
</comment>
<dbReference type="RefSeq" id="WP_102246917.1">
    <property type="nucleotide sequence ID" value="NZ_CP025682.1"/>
</dbReference>
<accession>A0A2I6S6J1</accession>
<dbReference type="GO" id="GO:0005524">
    <property type="term" value="F:ATP binding"/>
    <property type="evidence" value="ECO:0007669"/>
    <property type="project" value="UniProtKB-KW"/>
</dbReference>
<gene>
    <name evidence="5 7" type="primary">hscA</name>
    <name evidence="7" type="ORF">C0099_07855</name>
</gene>
<dbReference type="PANTHER" id="PTHR19375">
    <property type="entry name" value="HEAT SHOCK PROTEIN 70KDA"/>
    <property type="match status" value="1"/>
</dbReference>
<dbReference type="PROSITE" id="PS01036">
    <property type="entry name" value="HSP70_3"/>
    <property type="match status" value="1"/>
</dbReference>
<dbReference type="Gene3D" id="3.90.640.10">
    <property type="entry name" value="Actin, Chain A, domain 4"/>
    <property type="match status" value="1"/>
</dbReference>
<dbReference type="InterPro" id="IPR029048">
    <property type="entry name" value="HSP70_C_sf"/>
</dbReference>
<dbReference type="PROSITE" id="PS00329">
    <property type="entry name" value="HSP70_2"/>
    <property type="match status" value="1"/>
</dbReference>
<evidence type="ECO:0000256" key="5">
    <source>
        <dbReference type="HAMAP-Rule" id="MF_00679"/>
    </source>
</evidence>
<dbReference type="InterPro" id="IPR043129">
    <property type="entry name" value="ATPase_NBD"/>
</dbReference>
<dbReference type="Gene3D" id="3.30.420.40">
    <property type="match status" value="2"/>
</dbReference>
<dbReference type="OrthoDB" id="9766019at2"/>
<reference evidence="7 8" key="1">
    <citation type="submission" date="2018-01" db="EMBL/GenBank/DDBJ databases">
        <authorList>
            <person name="Fu G.-Y."/>
        </authorList>
    </citation>
    <scope>NUCLEOTIDE SEQUENCE [LARGE SCALE GENOMIC DNA]</scope>
    <source>
        <strain evidence="7 8">SY39</strain>
    </source>
</reference>
<proteinExistence type="inferred from homology"/>
<keyword evidence="3 5" id="KW-0067">ATP-binding</keyword>
<dbReference type="InterPro" id="IPR029047">
    <property type="entry name" value="HSP70_peptide-bd_sf"/>
</dbReference>
<keyword evidence="4 5" id="KW-0143">Chaperone</keyword>
<evidence type="ECO:0000256" key="1">
    <source>
        <dbReference type="ARBA" id="ARBA00007381"/>
    </source>
</evidence>
<evidence type="ECO:0000256" key="4">
    <source>
        <dbReference type="ARBA" id="ARBA00023186"/>
    </source>
</evidence>
<organism evidence="7 8">
    <name type="scientific">Pseudazoarcus pumilus</name>
    <dbReference type="NCBI Taxonomy" id="2067960"/>
    <lineage>
        <taxon>Bacteria</taxon>
        <taxon>Pseudomonadati</taxon>
        <taxon>Pseudomonadota</taxon>
        <taxon>Betaproteobacteria</taxon>
        <taxon>Rhodocyclales</taxon>
        <taxon>Zoogloeaceae</taxon>
        <taxon>Pseudazoarcus</taxon>
    </lineage>
</organism>